<evidence type="ECO:0008006" key="3">
    <source>
        <dbReference type="Google" id="ProtNLM"/>
    </source>
</evidence>
<dbReference type="PANTHER" id="PTHR47481:SF31">
    <property type="entry name" value="OS01G0873500 PROTEIN"/>
    <property type="match status" value="1"/>
</dbReference>
<dbReference type="PANTHER" id="PTHR47481">
    <property type="match status" value="1"/>
</dbReference>
<evidence type="ECO:0000313" key="2">
    <source>
        <dbReference type="Proteomes" id="UP001419268"/>
    </source>
</evidence>
<evidence type="ECO:0000313" key="1">
    <source>
        <dbReference type="EMBL" id="KAK9131831.1"/>
    </source>
</evidence>
<accession>A0AAP0P8U3</accession>
<organism evidence="1 2">
    <name type="scientific">Stephania cephalantha</name>
    <dbReference type="NCBI Taxonomy" id="152367"/>
    <lineage>
        <taxon>Eukaryota</taxon>
        <taxon>Viridiplantae</taxon>
        <taxon>Streptophyta</taxon>
        <taxon>Embryophyta</taxon>
        <taxon>Tracheophyta</taxon>
        <taxon>Spermatophyta</taxon>
        <taxon>Magnoliopsida</taxon>
        <taxon>Ranunculales</taxon>
        <taxon>Menispermaceae</taxon>
        <taxon>Menispermoideae</taxon>
        <taxon>Cissampelideae</taxon>
        <taxon>Stephania</taxon>
    </lineage>
</organism>
<dbReference type="Proteomes" id="UP001419268">
    <property type="component" value="Unassembled WGS sequence"/>
</dbReference>
<dbReference type="AlphaFoldDB" id="A0AAP0P8U3"/>
<comment type="caution">
    <text evidence="1">The sequence shown here is derived from an EMBL/GenBank/DDBJ whole genome shotgun (WGS) entry which is preliminary data.</text>
</comment>
<dbReference type="EMBL" id="JBBNAG010000005">
    <property type="protein sequence ID" value="KAK9131831.1"/>
    <property type="molecule type" value="Genomic_DNA"/>
</dbReference>
<proteinExistence type="predicted"/>
<sequence length="152" mass="16436">MASGSSSSVSISGGGSGLNSGTNFSPFGNSLSQFVTVKLDGSNFLLWKSIVVPAIQGFELDGYLFGNLSSPEMVLADGSANPEYKMWFSRDRFLLGWLINSMTPEIAMQIIGNTPKKTANELWKAIEAFCGSNNRVHIQALKKALHTTLKEI</sequence>
<reference evidence="1 2" key="1">
    <citation type="submission" date="2024-01" db="EMBL/GenBank/DDBJ databases">
        <title>Genome assemblies of Stephania.</title>
        <authorList>
            <person name="Yang L."/>
        </authorList>
    </citation>
    <scope>NUCLEOTIDE SEQUENCE [LARGE SCALE GENOMIC DNA]</scope>
    <source>
        <strain evidence="1">JXDWG</strain>
        <tissue evidence="1">Leaf</tissue>
    </source>
</reference>
<protein>
    <recommendedName>
        <fullName evidence="3">Retrotransposon Copia-like N-terminal domain-containing protein</fullName>
    </recommendedName>
</protein>
<gene>
    <name evidence="1" type="ORF">Scep_011359</name>
</gene>
<keyword evidence="2" id="KW-1185">Reference proteome</keyword>
<name>A0AAP0P8U3_9MAGN</name>